<keyword evidence="8" id="KW-0862">Zinc</keyword>
<feature type="transmembrane region" description="Helical" evidence="9">
    <location>
        <begin position="98"/>
        <end position="116"/>
    </location>
</feature>
<feature type="binding site" evidence="7">
    <location>
        <position position="30"/>
    </location>
    <ligand>
        <name>Ca(2+)</name>
        <dbReference type="ChEBI" id="CHEBI:29108"/>
    </ligand>
</feature>
<dbReference type="OrthoDB" id="187171at2759"/>
<dbReference type="InterPro" id="IPR008901">
    <property type="entry name" value="ACER"/>
</dbReference>
<dbReference type="Pfam" id="PF05875">
    <property type="entry name" value="Ceramidase"/>
    <property type="match status" value="1"/>
</dbReference>
<comment type="similarity">
    <text evidence="2">Belongs to the alkaline ceramidase family.</text>
</comment>
<evidence type="ECO:0000256" key="8">
    <source>
        <dbReference type="PIRSR" id="PIRSR608901-2"/>
    </source>
</evidence>
<keyword evidence="6 9" id="KW-0472">Membrane</keyword>
<evidence type="ECO:0000256" key="9">
    <source>
        <dbReference type="SAM" id="Phobius"/>
    </source>
</evidence>
<keyword evidence="7" id="KW-0479">Metal-binding</keyword>
<dbReference type="EMBL" id="MU004237">
    <property type="protein sequence ID" value="KAF2667661.1"/>
    <property type="molecule type" value="Genomic_DNA"/>
</dbReference>
<dbReference type="GO" id="GO:0046872">
    <property type="term" value="F:metal ion binding"/>
    <property type="evidence" value="ECO:0007669"/>
    <property type="project" value="UniProtKB-KW"/>
</dbReference>
<feature type="transmembrane region" description="Helical" evidence="9">
    <location>
        <begin position="238"/>
        <end position="258"/>
    </location>
</feature>
<sequence>MGHHNRHFSGDPYSLNGIWGPPTSAANFCEEDYAVTFYIAEFINALTNVTYIYYAFRYARNRGRNQAWNGHDLMSISLFLVGVSSFIFHTTLRQTAQLFDDLSMLLLGASFLLSVYTTNQTPVVQSLLATIICGGISIVSVIYLRTGNMVLHTISFGTVLLLTGPRTWYLIRKRKGLSKDKSGEKKKSSGLDYKLAKAGVLLVAGFTLWNIDLVMCSQLRAVRNYVGLPWAWLFELHGWWHILTAASAFEFIELVRIIC</sequence>
<comment type="subcellular location">
    <subcellularLocation>
        <location evidence="1">Membrane</location>
        <topology evidence="1">Multi-pass membrane protein</topology>
    </subcellularLocation>
</comment>
<dbReference type="Proteomes" id="UP000799302">
    <property type="component" value="Unassembled WGS sequence"/>
</dbReference>
<reference evidence="10" key="1">
    <citation type="journal article" date="2020" name="Stud. Mycol.">
        <title>101 Dothideomycetes genomes: a test case for predicting lifestyles and emergence of pathogens.</title>
        <authorList>
            <person name="Haridas S."/>
            <person name="Albert R."/>
            <person name="Binder M."/>
            <person name="Bloem J."/>
            <person name="Labutti K."/>
            <person name="Salamov A."/>
            <person name="Andreopoulos B."/>
            <person name="Baker S."/>
            <person name="Barry K."/>
            <person name="Bills G."/>
            <person name="Bluhm B."/>
            <person name="Cannon C."/>
            <person name="Castanera R."/>
            <person name="Culley D."/>
            <person name="Daum C."/>
            <person name="Ezra D."/>
            <person name="Gonzalez J."/>
            <person name="Henrissat B."/>
            <person name="Kuo A."/>
            <person name="Liang C."/>
            <person name="Lipzen A."/>
            <person name="Lutzoni F."/>
            <person name="Magnuson J."/>
            <person name="Mondo S."/>
            <person name="Nolan M."/>
            <person name="Ohm R."/>
            <person name="Pangilinan J."/>
            <person name="Park H.-J."/>
            <person name="Ramirez L."/>
            <person name="Alfaro M."/>
            <person name="Sun H."/>
            <person name="Tritt A."/>
            <person name="Yoshinaga Y."/>
            <person name="Zwiers L.-H."/>
            <person name="Turgeon B."/>
            <person name="Goodwin S."/>
            <person name="Spatafora J."/>
            <person name="Crous P."/>
            <person name="Grigoriev I."/>
        </authorList>
    </citation>
    <scope>NUCLEOTIDE SEQUENCE</scope>
    <source>
        <strain evidence="10">CBS 115976</strain>
    </source>
</reference>
<keyword evidence="4" id="KW-0378">Hydrolase</keyword>
<feature type="transmembrane region" description="Helical" evidence="9">
    <location>
        <begin position="123"/>
        <end position="144"/>
    </location>
</feature>
<keyword evidence="5 9" id="KW-1133">Transmembrane helix</keyword>
<feature type="transmembrane region" description="Helical" evidence="9">
    <location>
        <begin position="191"/>
        <end position="211"/>
    </location>
</feature>
<gene>
    <name evidence="10" type="ORF">BT63DRAFT_456961</name>
</gene>
<evidence type="ECO:0008006" key="12">
    <source>
        <dbReference type="Google" id="ProtNLM"/>
    </source>
</evidence>
<keyword evidence="7" id="KW-0106">Calcium</keyword>
<keyword evidence="3 9" id="KW-0812">Transmembrane</keyword>
<evidence type="ECO:0000256" key="6">
    <source>
        <dbReference type="ARBA" id="ARBA00023136"/>
    </source>
</evidence>
<name>A0A6A6U7U5_9PEZI</name>
<dbReference type="GO" id="GO:0016811">
    <property type="term" value="F:hydrolase activity, acting on carbon-nitrogen (but not peptide) bonds, in linear amides"/>
    <property type="evidence" value="ECO:0007669"/>
    <property type="project" value="InterPro"/>
</dbReference>
<dbReference type="PANTHER" id="PTHR46187">
    <property type="entry name" value="ALKALINE CERAMIDASE 3"/>
    <property type="match status" value="1"/>
</dbReference>
<keyword evidence="11" id="KW-1185">Reference proteome</keyword>
<dbReference type="GO" id="GO:0046514">
    <property type="term" value="P:ceramide catabolic process"/>
    <property type="evidence" value="ECO:0007669"/>
    <property type="project" value="TreeGrafter"/>
</dbReference>
<evidence type="ECO:0000256" key="1">
    <source>
        <dbReference type="ARBA" id="ARBA00004141"/>
    </source>
</evidence>
<dbReference type="PANTHER" id="PTHR46187:SF1">
    <property type="entry name" value="ALKALINE PHYTOCERAMIDASE"/>
    <property type="match status" value="1"/>
</dbReference>
<dbReference type="AlphaFoldDB" id="A0A6A6U7U5"/>
<feature type="binding site" evidence="8">
    <location>
        <position position="89"/>
    </location>
    <ligand>
        <name>Zn(2+)</name>
        <dbReference type="ChEBI" id="CHEBI:29105"/>
        <note>catalytic</note>
    </ligand>
</feature>
<comment type="cofactor">
    <cofactor evidence="8">
        <name>Zn(2+)</name>
        <dbReference type="ChEBI" id="CHEBI:29105"/>
    </cofactor>
</comment>
<evidence type="ECO:0000313" key="11">
    <source>
        <dbReference type="Proteomes" id="UP000799302"/>
    </source>
</evidence>
<feature type="transmembrane region" description="Helical" evidence="9">
    <location>
        <begin position="150"/>
        <end position="171"/>
    </location>
</feature>
<evidence type="ECO:0000313" key="10">
    <source>
        <dbReference type="EMBL" id="KAF2667661.1"/>
    </source>
</evidence>
<evidence type="ECO:0000256" key="3">
    <source>
        <dbReference type="ARBA" id="ARBA00022692"/>
    </source>
</evidence>
<proteinExistence type="inferred from homology"/>
<dbReference type="GO" id="GO:0046513">
    <property type="term" value="P:ceramide biosynthetic process"/>
    <property type="evidence" value="ECO:0007669"/>
    <property type="project" value="TreeGrafter"/>
</dbReference>
<evidence type="ECO:0000256" key="2">
    <source>
        <dbReference type="ARBA" id="ARBA00009780"/>
    </source>
</evidence>
<feature type="transmembrane region" description="Helical" evidence="9">
    <location>
        <begin position="73"/>
        <end position="92"/>
    </location>
</feature>
<feature type="binding site" evidence="7">
    <location>
        <position position="41"/>
    </location>
    <ligand>
        <name>Ca(2+)</name>
        <dbReference type="ChEBI" id="CHEBI:29108"/>
    </ligand>
</feature>
<organism evidence="10 11">
    <name type="scientific">Microthyrium microscopicum</name>
    <dbReference type="NCBI Taxonomy" id="703497"/>
    <lineage>
        <taxon>Eukaryota</taxon>
        <taxon>Fungi</taxon>
        <taxon>Dikarya</taxon>
        <taxon>Ascomycota</taxon>
        <taxon>Pezizomycotina</taxon>
        <taxon>Dothideomycetes</taxon>
        <taxon>Dothideomycetes incertae sedis</taxon>
        <taxon>Microthyriales</taxon>
        <taxon>Microthyriaceae</taxon>
        <taxon>Microthyrium</taxon>
    </lineage>
</organism>
<dbReference type="GO" id="GO:0005789">
    <property type="term" value="C:endoplasmic reticulum membrane"/>
    <property type="evidence" value="ECO:0007669"/>
    <property type="project" value="TreeGrafter"/>
</dbReference>
<evidence type="ECO:0000256" key="7">
    <source>
        <dbReference type="PIRSR" id="PIRSR608901-1"/>
    </source>
</evidence>
<accession>A0A6A6U7U5</accession>
<evidence type="ECO:0000256" key="4">
    <source>
        <dbReference type="ARBA" id="ARBA00022801"/>
    </source>
</evidence>
<evidence type="ECO:0000256" key="5">
    <source>
        <dbReference type="ARBA" id="ARBA00022989"/>
    </source>
</evidence>
<feature type="binding site" evidence="8">
    <location>
        <position position="241"/>
    </location>
    <ligand>
        <name>Zn(2+)</name>
        <dbReference type="ChEBI" id="CHEBI:29105"/>
        <note>catalytic</note>
    </ligand>
</feature>
<feature type="transmembrane region" description="Helical" evidence="9">
    <location>
        <begin position="33"/>
        <end position="53"/>
    </location>
</feature>
<protein>
    <recommendedName>
        <fullName evidence="12">Alkaline phytoceramidase</fullName>
    </recommendedName>
</protein>
<feature type="binding site" evidence="8">
    <location>
        <position position="237"/>
    </location>
    <ligand>
        <name>Zn(2+)</name>
        <dbReference type="ChEBI" id="CHEBI:29105"/>
        <note>catalytic</note>
    </ligand>
</feature>